<dbReference type="Ensembl" id="ENSMMOT00000013372.1">
    <property type="protein sequence ID" value="ENSMMOP00000013160.1"/>
    <property type="gene ID" value="ENSMMOG00000010092.1"/>
</dbReference>
<dbReference type="Pfam" id="PF07679">
    <property type="entry name" value="I-set"/>
    <property type="match status" value="1"/>
</dbReference>
<reference evidence="7" key="2">
    <citation type="submission" date="2025-09" db="UniProtKB">
        <authorList>
            <consortium name="Ensembl"/>
        </authorList>
    </citation>
    <scope>IDENTIFICATION</scope>
</reference>
<reference evidence="7" key="1">
    <citation type="submission" date="2025-08" db="UniProtKB">
        <authorList>
            <consortium name="Ensembl"/>
        </authorList>
    </citation>
    <scope>IDENTIFICATION</scope>
</reference>
<protein>
    <recommendedName>
        <fullName evidence="6">Ig-like domain-containing protein</fullName>
    </recommendedName>
</protein>
<evidence type="ECO:0000259" key="6">
    <source>
        <dbReference type="PROSITE" id="PS50835"/>
    </source>
</evidence>
<dbReference type="InterPro" id="IPR003599">
    <property type="entry name" value="Ig_sub"/>
</dbReference>
<organism evidence="7 8">
    <name type="scientific">Mola mola</name>
    <name type="common">Ocean sunfish</name>
    <name type="synonym">Tetraodon mola</name>
    <dbReference type="NCBI Taxonomy" id="94237"/>
    <lineage>
        <taxon>Eukaryota</taxon>
        <taxon>Metazoa</taxon>
        <taxon>Chordata</taxon>
        <taxon>Craniata</taxon>
        <taxon>Vertebrata</taxon>
        <taxon>Euteleostomi</taxon>
        <taxon>Actinopterygii</taxon>
        <taxon>Neopterygii</taxon>
        <taxon>Teleostei</taxon>
        <taxon>Neoteleostei</taxon>
        <taxon>Acanthomorphata</taxon>
        <taxon>Eupercaria</taxon>
        <taxon>Tetraodontiformes</taxon>
        <taxon>Molidae</taxon>
        <taxon>Mola</taxon>
    </lineage>
</organism>
<keyword evidence="2" id="KW-0677">Repeat</keyword>
<dbReference type="SMART" id="SM00408">
    <property type="entry name" value="IGc2"/>
    <property type="match status" value="2"/>
</dbReference>
<dbReference type="InterPro" id="IPR051170">
    <property type="entry name" value="Neural/epithelial_adhesion"/>
</dbReference>
<dbReference type="Gene3D" id="2.60.40.10">
    <property type="entry name" value="Immunoglobulins"/>
    <property type="match status" value="2"/>
</dbReference>
<dbReference type="InterPro" id="IPR003598">
    <property type="entry name" value="Ig_sub2"/>
</dbReference>
<dbReference type="InterPro" id="IPR013098">
    <property type="entry name" value="Ig_I-set"/>
</dbReference>
<dbReference type="InterPro" id="IPR036179">
    <property type="entry name" value="Ig-like_dom_sf"/>
</dbReference>
<proteinExistence type="predicted"/>
<feature type="compositionally biased region" description="Polar residues" evidence="5">
    <location>
        <begin position="40"/>
        <end position="60"/>
    </location>
</feature>
<evidence type="ECO:0000256" key="1">
    <source>
        <dbReference type="ARBA" id="ARBA00022729"/>
    </source>
</evidence>
<dbReference type="PROSITE" id="PS50835">
    <property type="entry name" value="IG_LIKE"/>
    <property type="match status" value="1"/>
</dbReference>
<dbReference type="PANTHER" id="PTHR12231:SF261">
    <property type="entry name" value="IG-LIKE DOMAIN-CONTAINING PROTEIN"/>
    <property type="match status" value="1"/>
</dbReference>
<evidence type="ECO:0000313" key="7">
    <source>
        <dbReference type="Ensembl" id="ENSMMOP00000013160.1"/>
    </source>
</evidence>
<dbReference type="InterPro" id="IPR013783">
    <property type="entry name" value="Ig-like_fold"/>
</dbReference>
<name>A0A3Q4B651_MOLML</name>
<dbReference type="Proteomes" id="UP000261620">
    <property type="component" value="Unplaced"/>
</dbReference>
<dbReference type="AlphaFoldDB" id="A0A3Q4B651"/>
<keyword evidence="1" id="KW-0732">Signal</keyword>
<evidence type="ECO:0000313" key="8">
    <source>
        <dbReference type="Proteomes" id="UP000261620"/>
    </source>
</evidence>
<keyword evidence="8" id="KW-1185">Reference proteome</keyword>
<dbReference type="Pfam" id="PF13927">
    <property type="entry name" value="Ig_3"/>
    <property type="match status" value="1"/>
</dbReference>
<keyword evidence="4" id="KW-0393">Immunoglobulin domain</keyword>
<keyword evidence="3" id="KW-1015">Disulfide bond</keyword>
<dbReference type="SUPFAM" id="SSF48726">
    <property type="entry name" value="Immunoglobulin"/>
    <property type="match status" value="2"/>
</dbReference>
<dbReference type="GO" id="GO:0043005">
    <property type="term" value="C:neuron projection"/>
    <property type="evidence" value="ECO:0007669"/>
    <property type="project" value="TreeGrafter"/>
</dbReference>
<dbReference type="InterPro" id="IPR007110">
    <property type="entry name" value="Ig-like_dom"/>
</dbReference>
<evidence type="ECO:0000256" key="2">
    <source>
        <dbReference type="ARBA" id="ARBA00022737"/>
    </source>
</evidence>
<dbReference type="STRING" id="94237.ENSMMOP00000013160"/>
<dbReference type="CDD" id="cd00096">
    <property type="entry name" value="Ig"/>
    <property type="match status" value="1"/>
</dbReference>
<dbReference type="SMART" id="SM00409">
    <property type="entry name" value="IG"/>
    <property type="match status" value="2"/>
</dbReference>
<evidence type="ECO:0000256" key="3">
    <source>
        <dbReference type="ARBA" id="ARBA00023157"/>
    </source>
</evidence>
<evidence type="ECO:0000256" key="5">
    <source>
        <dbReference type="SAM" id="MobiDB-lite"/>
    </source>
</evidence>
<feature type="region of interest" description="Disordered" evidence="5">
    <location>
        <begin position="39"/>
        <end position="68"/>
    </location>
</feature>
<dbReference type="PANTHER" id="PTHR12231">
    <property type="entry name" value="CTX-RELATED TYPE I TRANSMEMBRANE PROTEIN"/>
    <property type="match status" value="1"/>
</dbReference>
<accession>A0A3Q4B651</accession>
<feature type="domain" description="Ig-like" evidence="6">
    <location>
        <begin position="118"/>
        <end position="214"/>
    </location>
</feature>
<feature type="region of interest" description="Disordered" evidence="5">
    <location>
        <begin position="1"/>
        <end position="25"/>
    </location>
</feature>
<evidence type="ECO:0000256" key="4">
    <source>
        <dbReference type="ARBA" id="ARBA00023319"/>
    </source>
</evidence>
<sequence>MLQGSGAHPLPTQRSWPSPNPWAQLPLVTNQPEITAETMKPSSTVSGATGNSRFTLSNPHLSHHHQTHHGPRFEVFKNGTFVIKNIQLQDKGQYLCTAQNRFGSDHMVITLAVQMEAPRIQLPKATEITAYLGKSVTFDCFASGKPPAKVSWILPDRTFVREVGTIHTPLSPIALLQNGTLHIHSPDFSSKGNYKCIAMTHNKGSQLVKKKTKTKKNSICVFLRNSVIYVVH</sequence>